<accession>A0A9P6NHW3</accession>
<feature type="transmembrane region" description="Helical" evidence="1">
    <location>
        <begin position="99"/>
        <end position="118"/>
    </location>
</feature>
<keyword evidence="3" id="KW-1185">Reference proteome</keyword>
<keyword evidence="1" id="KW-0812">Transmembrane</keyword>
<dbReference type="Proteomes" id="UP000886653">
    <property type="component" value="Unassembled WGS sequence"/>
</dbReference>
<name>A0A9P6NHW3_9BASI</name>
<keyword evidence="1" id="KW-0472">Membrane</keyword>
<evidence type="ECO:0000256" key="1">
    <source>
        <dbReference type="SAM" id="Phobius"/>
    </source>
</evidence>
<comment type="caution">
    <text evidence="2">The sequence shown here is derived from an EMBL/GenBank/DDBJ whole genome shotgun (WGS) entry which is preliminary data.</text>
</comment>
<reference evidence="2" key="1">
    <citation type="submission" date="2013-11" db="EMBL/GenBank/DDBJ databases">
        <title>Genome sequence of the fusiform rust pathogen reveals effectors for host alternation and coevolution with pine.</title>
        <authorList>
            <consortium name="DOE Joint Genome Institute"/>
            <person name="Smith K."/>
            <person name="Pendleton A."/>
            <person name="Kubisiak T."/>
            <person name="Anderson C."/>
            <person name="Salamov A."/>
            <person name="Aerts A."/>
            <person name="Riley R."/>
            <person name="Clum A."/>
            <person name="Lindquist E."/>
            <person name="Ence D."/>
            <person name="Campbell M."/>
            <person name="Kronenberg Z."/>
            <person name="Feau N."/>
            <person name="Dhillon B."/>
            <person name="Hamelin R."/>
            <person name="Burleigh J."/>
            <person name="Smith J."/>
            <person name="Yandell M."/>
            <person name="Nelson C."/>
            <person name="Grigoriev I."/>
            <person name="Davis J."/>
        </authorList>
    </citation>
    <scope>NUCLEOTIDE SEQUENCE</scope>
    <source>
        <strain evidence="2">G11</strain>
    </source>
</reference>
<dbReference type="AlphaFoldDB" id="A0A9P6NHW3"/>
<evidence type="ECO:0000313" key="2">
    <source>
        <dbReference type="EMBL" id="KAG0146279.1"/>
    </source>
</evidence>
<dbReference type="OrthoDB" id="2504455at2759"/>
<proteinExistence type="predicted"/>
<feature type="transmembrane region" description="Helical" evidence="1">
    <location>
        <begin position="170"/>
        <end position="191"/>
    </location>
</feature>
<evidence type="ECO:0000313" key="3">
    <source>
        <dbReference type="Proteomes" id="UP000886653"/>
    </source>
</evidence>
<feature type="transmembrane region" description="Helical" evidence="1">
    <location>
        <begin position="42"/>
        <end position="62"/>
    </location>
</feature>
<sequence length="237" mass="25918">MRPSIQPSHILVCPPDTPKADLGSTRRVELRTPPSLLPASRLSTGVILTIEFLFISVLSLAFSSSLHPSESQVEALGWIGEGGAQAIQLPWMAQSQQWMIWYAWAKMLSGAVILSCGIPRRRGWARVSKLEYLAGSMMTTLFGFVCLSVGGLTLPVLASQGGLVWMSETLLGASLSLLLIAIPAYCTFWALTGIIYELRRLFSSTCDVSTDPHSDDQIDPLLDDYLELPDYLPPYSA</sequence>
<dbReference type="EMBL" id="MU167263">
    <property type="protein sequence ID" value="KAG0146279.1"/>
    <property type="molecule type" value="Genomic_DNA"/>
</dbReference>
<keyword evidence="1" id="KW-1133">Transmembrane helix</keyword>
<organism evidence="2 3">
    <name type="scientific">Cronartium quercuum f. sp. fusiforme G11</name>
    <dbReference type="NCBI Taxonomy" id="708437"/>
    <lineage>
        <taxon>Eukaryota</taxon>
        <taxon>Fungi</taxon>
        <taxon>Dikarya</taxon>
        <taxon>Basidiomycota</taxon>
        <taxon>Pucciniomycotina</taxon>
        <taxon>Pucciniomycetes</taxon>
        <taxon>Pucciniales</taxon>
        <taxon>Coleosporiaceae</taxon>
        <taxon>Cronartium</taxon>
    </lineage>
</organism>
<feature type="transmembrane region" description="Helical" evidence="1">
    <location>
        <begin position="130"/>
        <end position="158"/>
    </location>
</feature>
<protein>
    <submittedName>
        <fullName evidence="2">Uncharacterized protein</fullName>
    </submittedName>
</protein>
<gene>
    <name evidence="2" type="ORF">CROQUDRAFT_528335</name>
</gene>